<accession>A0A0B6Z8I9</accession>
<evidence type="ECO:0000313" key="1">
    <source>
        <dbReference type="EMBL" id="CEK63995.1"/>
    </source>
</evidence>
<gene>
    <name evidence="1" type="primary">ORF50306</name>
</gene>
<organism evidence="1">
    <name type="scientific">Arion vulgaris</name>
    <dbReference type="NCBI Taxonomy" id="1028688"/>
    <lineage>
        <taxon>Eukaryota</taxon>
        <taxon>Metazoa</taxon>
        <taxon>Spiralia</taxon>
        <taxon>Lophotrochozoa</taxon>
        <taxon>Mollusca</taxon>
        <taxon>Gastropoda</taxon>
        <taxon>Heterobranchia</taxon>
        <taxon>Euthyneura</taxon>
        <taxon>Panpulmonata</taxon>
        <taxon>Eupulmonata</taxon>
        <taxon>Stylommatophora</taxon>
        <taxon>Helicina</taxon>
        <taxon>Arionoidea</taxon>
        <taxon>Arionidae</taxon>
        <taxon>Arion</taxon>
    </lineage>
</organism>
<feature type="non-terminal residue" evidence="1">
    <location>
        <position position="1"/>
    </location>
</feature>
<dbReference type="AlphaFoldDB" id="A0A0B6Z8I9"/>
<name>A0A0B6Z8I9_9EUPU</name>
<protein>
    <submittedName>
        <fullName evidence="1">Uncharacterized protein</fullName>
    </submittedName>
</protein>
<dbReference type="EMBL" id="HACG01017130">
    <property type="protein sequence ID" value="CEK63995.1"/>
    <property type="molecule type" value="Transcribed_RNA"/>
</dbReference>
<sequence>NMPHGMKMDCSLTIFKHLKNAQAMNPIPIKCFKVNVYKGSEWDERYADLIRNDH</sequence>
<proteinExistence type="predicted"/>
<reference evidence="1" key="1">
    <citation type="submission" date="2014-12" db="EMBL/GenBank/DDBJ databases">
        <title>Insight into the proteome of Arion vulgaris.</title>
        <authorList>
            <person name="Aradska J."/>
            <person name="Bulat T."/>
            <person name="Smidak R."/>
            <person name="Sarate P."/>
            <person name="Gangsoo J."/>
            <person name="Sialana F."/>
            <person name="Bilban M."/>
            <person name="Lubec G."/>
        </authorList>
    </citation>
    <scope>NUCLEOTIDE SEQUENCE</scope>
    <source>
        <tissue evidence="1">Skin</tissue>
    </source>
</reference>